<dbReference type="Proteomes" id="UP000322524">
    <property type="component" value="Unassembled WGS sequence"/>
</dbReference>
<name>A0A5D4SZX3_9BACI</name>
<keyword evidence="2" id="KW-0808">Transferase</keyword>
<accession>A0A5D4SZX3</accession>
<evidence type="ECO:0000259" key="1">
    <source>
        <dbReference type="PROSITE" id="PS51186"/>
    </source>
</evidence>
<reference evidence="2 3" key="1">
    <citation type="submission" date="2019-08" db="EMBL/GenBank/DDBJ databases">
        <title>Bacillus genomes from the desert of Cuatro Cienegas, Coahuila.</title>
        <authorList>
            <person name="Olmedo-Alvarez G."/>
        </authorList>
    </citation>
    <scope>NUCLEOTIDE SEQUENCE [LARGE SCALE GENOMIC DNA]</scope>
    <source>
        <strain evidence="2 3">CH28_1T</strain>
    </source>
</reference>
<evidence type="ECO:0000313" key="3">
    <source>
        <dbReference type="Proteomes" id="UP000322524"/>
    </source>
</evidence>
<dbReference type="EMBL" id="VTEV01000005">
    <property type="protein sequence ID" value="TYS67782.1"/>
    <property type="molecule type" value="Genomic_DNA"/>
</dbReference>
<dbReference type="InterPro" id="IPR016181">
    <property type="entry name" value="Acyl_CoA_acyltransferase"/>
</dbReference>
<dbReference type="SUPFAM" id="SSF55729">
    <property type="entry name" value="Acyl-CoA N-acyltransferases (Nat)"/>
    <property type="match status" value="1"/>
</dbReference>
<gene>
    <name evidence="2" type="ORF">FZC76_14570</name>
</gene>
<dbReference type="InterPro" id="IPR013653">
    <property type="entry name" value="GCN5-like_dom"/>
</dbReference>
<comment type="caution">
    <text evidence="2">The sequence shown here is derived from an EMBL/GenBank/DDBJ whole genome shotgun (WGS) entry which is preliminary data.</text>
</comment>
<proteinExistence type="predicted"/>
<sequence length="249" mass="28929">MNTRNQRELVKLIEKDRRNNLQFYEYLEYLHNEDKRFGFYGYYDHHKLVAVQYFSPLNTGISIMDKHYLPLLKQHLIKTTSTYLYGRADILLHLGDMPNRQTYPYCYGYLSRTNQSPLPTNSPVNQATFDHIPAIEEFYAVKDIMIEVPERLPNIIRNGSAFIVKEGSKVVSIAMAHSETSQNALIGGIYTDKDSRGKGYGLACTRALANHLHKKQRTPFLFYDATLPHLHLFYQALGFTLTDEYVMLY</sequence>
<dbReference type="AlphaFoldDB" id="A0A5D4SZX3"/>
<dbReference type="PROSITE" id="PS51186">
    <property type="entry name" value="GNAT"/>
    <property type="match status" value="1"/>
</dbReference>
<evidence type="ECO:0000313" key="2">
    <source>
        <dbReference type="EMBL" id="TYS67782.1"/>
    </source>
</evidence>
<organism evidence="2 3">
    <name type="scientific">Sutcliffiella horikoshii</name>
    <dbReference type="NCBI Taxonomy" id="79883"/>
    <lineage>
        <taxon>Bacteria</taxon>
        <taxon>Bacillati</taxon>
        <taxon>Bacillota</taxon>
        <taxon>Bacilli</taxon>
        <taxon>Bacillales</taxon>
        <taxon>Bacillaceae</taxon>
        <taxon>Sutcliffiella</taxon>
    </lineage>
</organism>
<dbReference type="Pfam" id="PF08445">
    <property type="entry name" value="FR47"/>
    <property type="match status" value="1"/>
</dbReference>
<feature type="domain" description="N-acetyltransferase" evidence="1">
    <location>
        <begin position="119"/>
        <end position="249"/>
    </location>
</feature>
<dbReference type="Gene3D" id="3.40.630.30">
    <property type="match status" value="1"/>
</dbReference>
<dbReference type="CDD" id="cd04301">
    <property type="entry name" value="NAT_SF"/>
    <property type="match status" value="1"/>
</dbReference>
<dbReference type="RefSeq" id="WP_148988891.1">
    <property type="nucleotide sequence ID" value="NZ_VTEV01000005.1"/>
</dbReference>
<dbReference type="OrthoDB" id="3174529at2"/>
<dbReference type="InterPro" id="IPR000182">
    <property type="entry name" value="GNAT_dom"/>
</dbReference>
<protein>
    <submittedName>
        <fullName evidence="2">GNAT family N-acetyltransferase</fullName>
    </submittedName>
</protein>
<dbReference type="GO" id="GO:0016747">
    <property type="term" value="F:acyltransferase activity, transferring groups other than amino-acyl groups"/>
    <property type="evidence" value="ECO:0007669"/>
    <property type="project" value="InterPro"/>
</dbReference>